<organism evidence="2 3">
    <name type="scientific">Ascobolus immersus RN42</name>
    <dbReference type="NCBI Taxonomy" id="1160509"/>
    <lineage>
        <taxon>Eukaryota</taxon>
        <taxon>Fungi</taxon>
        <taxon>Dikarya</taxon>
        <taxon>Ascomycota</taxon>
        <taxon>Pezizomycotina</taxon>
        <taxon>Pezizomycetes</taxon>
        <taxon>Pezizales</taxon>
        <taxon>Ascobolaceae</taxon>
        <taxon>Ascobolus</taxon>
    </lineage>
</organism>
<accession>A0A3N4HS66</accession>
<name>A0A3N4HS66_ASCIM</name>
<dbReference type="AlphaFoldDB" id="A0A3N4HS66"/>
<keyword evidence="3" id="KW-1185">Reference proteome</keyword>
<evidence type="ECO:0000313" key="3">
    <source>
        <dbReference type="Proteomes" id="UP000275078"/>
    </source>
</evidence>
<proteinExistence type="predicted"/>
<evidence type="ECO:0000256" key="1">
    <source>
        <dbReference type="SAM" id="MobiDB-lite"/>
    </source>
</evidence>
<feature type="region of interest" description="Disordered" evidence="1">
    <location>
        <begin position="143"/>
        <end position="211"/>
    </location>
</feature>
<dbReference type="EMBL" id="ML119784">
    <property type="protein sequence ID" value="RPA74630.1"/>
    <property type="molecule type" value="Genomic_DNA"/>
</dbReference>
<gene>
    <name evidence="2" type="ORF">BJ508DRAFT_33153</name>
</gene>
<reference evidence="2 3" key="1">
    <citation type="journal article" date="2018" name="Nat. Ecol. Evol.">
        <title>Pezizomycetes genomes reveal the molecular basis of ectomycorrhizal truffle lifestyle.</title>
        <authorList>
            <person name="Murat C."/>
            <person name="Payen T."/>
            <person name="Noel B."/>
            <person name="Kuo A."/>
            <person name="Morin E."/>
            <person name="Chen J."/>
            <person name="Kohler A."/>
            <person name="Krizsan K."/>
            <person name="Balestrini R."/>
            <person name="Da Silva C."/>
            <person name="Montanini B."/>
            <person name="Hainaut M."/>
            <person name="Levati E."/>
            <person name="Barry K.W."/>
            <person name="Belfiori B."/>
            <person name="Cichocki N."/>
            <person name="Clum A."/>
            <person name="Dockter R.B."/>
            <person name="Fauchery L."/>
            <person name="Guy J."/>
            <person name="Iotti M."/>
            <person name="Le Tacon F."/>
            <person name="Lindquist E.A."/>
            <person name="Lipzen A."/>
            <person name="Malagnac F."/>
            <person name="Mello A."/>
            <person name="Molinier V."/>
            <person name="Miyauchi S."/>
            <person name="Poulain J."/>
            <person name="Riccioni C."/>
            <person name="Rubini A."/>
            <person name="Sitrit Y."/>
            <person name="Splivallo R."/>
            <person name="Traeger S."/>
            <person name="Wang M."/>
            <person name="Zifcakova L."/>
            <person name="Wipf D."/>
            <person name="Zambonelli A."/>
            <person name="Paolocci F."/>
            <person name="Nowrousian M."/>
            <person name="Ottonello S."/>
            <person name="Baldrian P."/>
            <person name="Spatafora J.W."/>
            <person name="Henrissat B."/>
            <person name="Nagy L.G."/>
            <person name="Aury J.M."/>
            <person name="Wincker P."/>
            <person name="Grigoriev I.V."/>
            <person name="Bonfante P."/>
            <person name="Martin F.M."/>
        </authorList>
    </citation>
    <scope>NUCLEOTIDE SEQUENCE [LARGE SCALE GENOMIC DNA]</scope>
    <source>
        <strain evidence="2 3">RN42</strain>
    </source>
</reference>
<protein>
    <submittedName>
        <fullName evidence="2">Uncharacterized protein</fullName>
    </submittedName>
</protein>
<feature type="compositionally biased region" description="Pro residues" evidence="1">
    <location>
        <begin position="197"/>
        <end position="210"/>
    </location>
</feature>
<sequence>MRQVQHQLFLTAFGASPSFLSASVHLTSFLLSIFSSFPHPTPDDANDTQRLNRTPLAAPHISRHNFRTRPTVDRPSPSHLSCQLTASRNLDGPVRIATKLDRIRDRPEAPIYNQLRPRDCRNHGSLASSFPRFEIRPVRFATTDKKASPPHAHLESTPGSSFQTNPLNPTNPPTVYRRQQGFAPLSHGPQTRRPRPRNPLLPPLRHPPPRGVHLLHQPAPALLLAAARRILRRGKHHRRKAASEIIPADEDRYPPATARTAEWIHC</sequence>
<evidence type="ECO:0000313" key="2">
    <source>
        <dbReference type="EMBL" id="RPA74630.1"/>
    </source>
</evidence>
<dbReference type="Proteomes" id="UP000275078">
    <property type="component" value="Unassembled WGS sequence"/>
</dbReference>